<dbReference type="Gene3D" id="3.30.2310.20">
    <property type="entry name" value="RelE-like"/>
    <property type="match status" value="1"/>
</dbReference>
<dbReference type="InterPro" id="IPR035093">
    <property type="entry name" value="RelE/ParE_toxin_dom_sf"/>
</dbReference>
<evidence type="ECO:0000256" key="1">
    <source>
        <dbReference type="ARBA" id="ARBA00022649"/>
    </source>
</evidence>
<dbReference type="Proteomes" id="UP000722750">
    <property type="component" value="Unassembled WGS sequence"/>
</dbReference>
<sequence>MILRYTDRSKDDVDLAFQWYEMQRRGLGFDFLDCVEMSLSNILRFPKMYAICYSNFRRCVIRRFPFSIFYTIEDEEIVIHSVFDNRQDPKKQP</sequence>
<name>A0A941VYZ8_9BACT</name>
<keyword evidence="1" id="KW-1277">Toxin-antitoxin system</keyword>
<evidence type="ECO:0000313" key="2">
    <source>
        <dbReference type="EMBL" id="MBS1257254.1"/>
    </source>
</evidence>
<dbReference type="Pfam" id="PF05016">
    <property type="entry name" value="ParE_toxin"/>
    <property type="match status" value="1"/>
</dbReference>
<organism evidence="2 3">
    <name type="scientific">Candidatus Scalindua arabica</name>
    <dbReference type="NCBI Taxonomy" id="1127984"/>
    <lineage>
        <taxon>Bacteria</taxon>
        <taxon>Pseudomonadati</taxon>
        <taxon>Planctomycetota</taxon>
        <taxon>Candidatus Brocadiia</taxon>
        <taxon>Candidatus Brocadiales</taxon>
        <taxon>Candidatus Scalinduaceae</taxon>
        <taxon>Candidatus Scalindua</taxon>
    </lineage>
</organism>
<dbReference type="AlphaFoldDB" id="A0A941VYZ8"/>
<evidence type="ECO:0008006" key="4">
    <source>
        <dbReference type="Google" id="ProtNLM"/>
    </source>
</evidence>
<dbReference type="EMBL" id="JAANXD010000017">
    <property type="protein sequence ID" value="MBS1257254.1"/>
    <property type="molecule type" value="Genomic_DNA"/>
</dbReference>
<gene>
    <name evidence="2" type="ORF">MAG551_00291</name>
</gene>
<evidence type="ECO:0000313" key="3">
    <source>
        <dbReference type="Proteomes" id="UP000722750"/>
    </source>
</evidence>
<comment type="caution">
    <text evidence="2">The sequence shown here is derived from an EMBL/GenBank/DDBJ whole genome shotgun (WGS) entry which is preliminary data.</text>
</comment>
<reference evidence="2" key="1">
    <citation type="journal article" date="2021" name="ISME J.">
        <title>Fine-scale metabolic discontinuity in a stratified prokaryote microbiome of a Red Sea deep halocline.</title>
        <authorList>
            <person name="Michoud G."/>
            <person name="Ngugi D.K."/>
            <person name="Barozzi A."/>
            <person name="Merlino G."/>
            <person name="Calleja M.L."/>
            <person name="Delgado-Huertas A."/>
            <person name="Moran X.A.G."/>
            <person name="Daffonchio D."/>
        </authorList>
    </citation>
    <scope>NUCLEOTIDE SEQUENCE</scope>
    <source>
        <strain evidence="2">SuakinDeep_MAG55_1</strain>
    </source>
</reference>
<proteinExistence type="predicted"/>
<dbReference type="InterPro" id="IPR007712">
    <property type="entry name" value="RelE/ParE_toxin"/>
</dbReference>
<accession>A0A941VYZ8</accession>
<protein>
    <recommendedName>
        <fullName evidence="4">Plasmid stabilization system protein</fullName>
    </recommendedName>
</protein>